<proteinExistence type="predicted"/>
<keyword evidence="2" id="KW-0472">Membrane</keyword>
<organism evidence="4 5">
    <name type="scientific">Aeromicrobium halocynthiae</name>
    <dbReference type="NCBI Taxonomy" id="560557"/>
    <lineage>
        <taxon>Bacteria</taxon>
        <taxon>Bacillati</taxon>
        <taxon>Actinomycetota</taxon>
        <taxon>Actinomycetes</taxon>
        <taxon>Propionibacteriales</taxon>
        <taxon>Nocardioidaceae</taxon>
        <taxon>Aeromicrobium</taxon>
    </lineage>
</organism>
<dbReference type="Gene3D" id="3.40.50.1820">
    <property type="entry name" value="alpha/beta hydrolase"/>
    <property type="match status" value="1"/>
</dbReference>
<evidence type="ECO:0000256" key="1">
    <source>
        <dbReference type="ARBA" id="ARBA00022801"/>
    </source>
</evidence>
<evidence type="ECO:0000313" key="4">
    <source>
        <dbReference type="EMBL" id="GAA2080900.1"/>
    </source>
</evidence>
<feature type="domain" description="BD-FAE-like" evidence="3">
    <location>
        <begin position="147"/>
        <end position="339"/>
    </location>
</feature>
<dbReference type="InterPro" id="IPR050300">
    <property type="entry name" value="GDXG_lipolytic_enzyme"/>
</dbReference>
<dbReference type="InterPro" id="IPR029058">
    <property type="entry name" value="AB_hydrolase_fold"/>
</dbReference>
<feature type="transmembrane region" description="Helical" evidence="2">
    <location>
        <begin position="84"/>
        <end position="101"/>
    </location>
</feature>
<comment type="caution">
    <text evidence="4">The sequence shown here is derived from an EMBL/GenBank/DDBJ whole genome shotgun (WGS) entry which is preliminary data.</text>
</comment>
<dbReference type="Proteomes" id="UP001501480">
    <property type="component" value="Unassembled WGS sequence"/>
</dbReference>
<keyword evidence="5" id="KW-1185">Reference proteome</keyword>
<sequence length="397" mass="41373">MRRLGRLVVVLLLAVVAAGQLLAWTPPSWWVPVLQWWPSQYAVIILGVVRDALGFWVVVAAALLLSLAVLTGPRDGTSPWRRPATVVAVVTLGSSVVLHGLQVAQAREEGADVSVVSPSVPFLDPTPTPDREVVVGTVGDDEDLLADLYLPDDPEPGGAPVVVRVHGGGFDSGSKAPSPYFTPLLAEGFAVLDVTYRLASPDRQTWDTAVADVGCALTWISVDGVAAGLDPTRVGTLGESAGGQLAVNAANLGVLGELDPSCRTADDLPDVGAVVTGYPAVDGGAAYEDSALGRGFGDRYIGGPRDELPERYALTDSVNHVSADGAPLLIYQGSADHLILPGPVRAFAQASADAGTLTRYVELRGQEHTTGGGLGTLSLGDLVGRDLTTGWFVEHLR</sequence>
<accession>A0ABN2W2U2</accession>
<evidence type="ECO:0000313" key="5">
    <source>
        <dbReference type="Proteomes" id="UP001501480"/>
    </source>
</evidence>
<reference evidence="4 5" key="1">
    <citation type="journal article" date="2019" name="Int. J. Syst. Evol. Microbiol.">
        <title>The Global Catalogue of Microorganisms (GCM) 10K type strain sequencing project: providing services to taxonomists for standard genome sequencing and annotation.</title>
        <authorList>
            <consortium name="The Broad Institute Genomics Platform"/>
            <consortium name="The Broad Institute Genome Sequencing Center for Infectious Disease"/>
            <person name="Wu L."/>
            <person name="Ma J."/>
        </authorList>
    </citation>
    <scope>NUCLEOTIDE SEQUENCE [LARGE SCALE GENOMIC DNA]</scope>
    <source>
        <strain evidence="4 5">JCM 15749</strain>
    </source>
</reference>
<dbReference type="SUPFAM" id="SSF53474">
    <property type="entry name" value="alpha/beta-Hydrolases"/>
    <property type="match status" value="1"/>
</dbReference>
<protein>
    <recommendedName>
        <fullName evidence="3">BD-FAE-like domain-containing protein</fullName>
    </recommendedName>
</protein>
<dbReference type="EMBL" id="BAAAPY010000007">
    <property type="protein sequence ID" value="GAA2080900.1"/>
    <property type="molecule type" value="Genomic_DNA"/>
</dbReference>
<name>A0ABN2W2U2_9ACTN</name>
<dbReference type="Pfam" id="PF20434">
    <property type="entry name" value="BD-FAE"/>
    <property type="match status" value="1"/>
</dbReference>
<gene>
    <name evidence="4" type="ORF">GCM10009821_21800</name>
</gene>
<keyword evidence="2" id="KW-1133">Transmembrane helix</keyword>
<keyword evidence="2" id="KW-0812">Transmembrane</keyword>
<evidence type="ECO:0000256" key="2">
    <source>
        <dbReference type="SAM" id="Phobius"/>
    </source>
</evidence>
<evidence type="ECO:0000259" key="3">
    <source>
        <dbReference type="Pfam" id="PF20434"/>
    </source>
</evidence>
<feature type="transmembrane region" description="Helical" evidence="2">
    <location>
        <begin position="53"/>
        <end position="72"/>
    </location>
</feature>
<dbReference type="InterPro" id="IPR049492">
    <property type="entry name" value="BD-FAE-like_dom"/>
</dbReference>
<keyword evidence="1" id="KW-0378">Hydrolase</keyword>
<dbReference type="PANTHER" id="PTHR48081">
    <property type="entry name" value="AB HYDROLASE SUPERFAMILY PROTEIN C4A8.06C"/>
    <property type="match status" value="1"/>
</dbReference>
<dbReference type="RefSeq" id="WP_344328217.1">
    <property type="nucleotide sequence ID" value="NZ_BAAAPY010000007.1"/>
</dbReference>